<keyword evidence="5" id="KW-1185">Reference proteome</keyword>
<dbReference type="EMBL" id="JACHDN010000001">
    <property type="protein sequence ID" value="MBB5473932.1"/>
    <property type="molecule type" value="Genomic_DNA"/>
</dbReference>
<evidence type="ECO:0000313" key="4">
    <source>
        <dbReference type="EMBL" id="MBB5473932.1"/>
    </source>
</evidence>
<evidence type="ECO:0000256" key="2">
    <source>
        <dbReference type="SAM" id="Phobius"/>
    </source>
</evidence>
<dbReference type="EMBL" id="BJVQ01000040">
    <property type="protein sequence ID" value="GEL47547.1"/>
    <property type="molecule type" value="Genomic_DNA"/>
</dbReference>
<dbReference type="OrthoDB" id="4826417at2"/>
<feature type="transmembrane region" description="Helical" evidence="2">
    <location>
        <begin position="88"/>
        <end position="107"/>
    </location>
</feature>
<evidence type="ECO:0000313" key="6">
    <source>
        <dbReference type="Proteomes" id="UP000564629"/>
    </source>
</evidence>
<keyword evidence="2" id="KW-1133">Transmembrane helix</keyword>
<sequence>MTDDDDVRAALDEVAALRAALERHGLGAPADGTDPADRRDPAEDDAAIARILAGGAGGGAAGEAAAAPGAPAGAAPVTDLRARRARPWWLAAGAAAAVVVAVGVSVLPGNEPPPAVATGSPPMLAYPLEPAALARGEGPPARETLLALAATAAGHADPEPRGDVQHILSQSWLLSTTSQWDGSAESTVDPTVVESWLRPDGSTVSAEWRGEHLQADGRLADVDTSPADAVVDRLRPGSLDPDRVADLSLDPDTLREELREPLAATGCGPDAAPEAGAWCLYRAVTDLSDWYVLPSDLEAAAWTALADEPGVTVAGEVVDRTGRRSVAIAVPPGPLDTDPTVRVLLVDRETGRLSGREEVVLQSQLLGFSEPTVTHFRYTVASDWVPEAGGDRAGPEAQARGASPRGAE</sequence>
<reference evidence="3 5" key="1">
    <citation type="submission" date="2019-07" db="EMBL/GenBank/DDBJ databases">
        <title>Whole genome shotgun sequence of Cellulomonas hominis NBRC 16055.</title>
        <authorList>
            <person name="Hosoyama A."/>
            <person name="Uohara A."/>
            <person name="Ohji S."/>
            <person name="Ichikawa N."/>
        </authorList>
    </citation>
    <scope>NUCLEOTIDE SEQUENCE [LARGE SCALE GENOMIC DNA]</scope>
    <source>
        <strain evidence="3 5">NBRC 16055</strain>
    </source>
</reference>
<keyword evidence="2" id="KW-0472">Membrane</keyword>
<accession>A0A511FGT7</accession>
<organism evidence="3 5">
    <name type="scientific">Cellulomonas hominis</name>
    <dbReference type="NCBI Taxonomy" id="156981"/>
    <lineage>
        <taxon>Bacteria</taxon>
        <taxon>Bacillati</taxon>
        <taxon>Actinomycetota</taxon>
        <taxon>Actinomycetes</taxon>
        <taxon>Micrococcales</taxon>
        <taxon>Cellulomonadaceae</taxon>
        <taxon>Cellulomonas</taxon>
    </lineage>
</organism>
<dbReference type="NCBIfam" id="NF038083">
    <property type="entry name" value="CU044_5270_fam"/>
    <property type="match status" value="1"/>
</dbReference>
<evidence type="ECO:0000313" key="3">
    <source>
        <dbReference type="EMBL" id="GEL47547.1"/>
    </source>
</evidence>
<dbReference type="RefSeq" id="WP_146838736.1">
    <property type="nucleotide sequence ID" value="NZ_BJVQ01000040.1"/>
</dbReference>
<gene>
    <name evidence="3" type="ORF">CHO01_26630</name>
    <name evidence="4" type="ORF">HNR08_002668</name>
</gene>
<dbReference type="Proteomes" id="UP000564629">
    <property type="component" value="Unassembled WGS sequence"/>
</dbReference>
<dbReference type="InterPro" id="IPR047789">
    <property type="entry name" value="CU044_5270-like"/>
</dbReference>
<dbReference type="Proteomes" id="UP000321723">
    <property type="component" value="Unassembled WGS sequence"/>
</dbReference>
<feature type="region of interest" description="Disordered" evidence="1">
    <location>
        <begin position="385"/>
        <end position="408"/>
    </location>
</feature>
<proteinExistence type="predicted"/>
<evidence type="ECO:0000313" key="5">
    <source>
        <dbReference type="Proteomes" id="UP000321723"/>
    </source>
</evidence>
<protein>
    <submittedName>
        <fullName evidence="3">Uncharacterized protein</fullName>
    </submittedName>
</protein>
<keyword evidence="2" id="KW-0812">Transmembrane</keyword>
<dbReference type="AlphaFoldDB" id="A0A511FGT7"/>
<evidence type="ECO:0000256" key="1">
    <source>
        <dbReference type="SAM" id="MobiDB-lite"/>
    </source>
</evidence>
<reference evidence="4 6" key="2">
    <citation type="submission" date="2020-08" db="EMBL/GenBank/DDBJ databases">
        <title>Sequencing the genomes of 1000 actinobacteria strains.</title>
        <authorList>
            <person name="Klenk H.-P."/>
        </authorList>
    </citation>
    <scope>NUCLEOTIDE SEQUENCE [LARGE SCALE GENOMIC DNA]</scope>
    <source>
        <strain evidence="4 6">DSM 9581</strain>
    </source>
</reference>
<feature type="region of interest" description="Disordered" evidence="1">
    <location>
        <begin position="23"/>
        <end position="44"/>
    </location>
</feature>
<name>A0A511FGT7_9CELL</name>
<comment type="caution">
    <text evidence="3">The sequence shown here is derived from an EMBL/GenBank/DDBJ whole genome shotgun (WGS) entry which is preliminary data.</text>
</comment>